<feature type="repeat" description="WD" evidence="5">
    <location>
        <begin position="228"/>
        <end position="269"/>
    </location>
</feature>
<dbReference type="GO" id="GO:0007165">
    <property type="term" value="P:signal transduction"/>
    <property type="evidence" value="ECO:0007669"/>
    <property type="project" value="UniProtKB-KW"/>
</dbReference>
<keyword evidence="6" id="KW-0175">Coiled coil</keyword>
<dbReference type="InterPro" id="IPR036322">
    <property type="entry name" value="WD40_repeat_dom_sf"/>
</dbReference>
<dbReference type="Gene3D" id="2.130.10.10">
    <property type="entry name" value="YVTN repeat-like/Quinoprotein amine dehydrogenase"/>
    <property type="match status" value="1"/>
</dbReference>
<dbReference type="SMART" id="SM00320">
    <property type="entry name" value="WD40"/>
    <property type="match status" value="7"/>
</dbReference>
<evidence type="ECO:0000256" key="1">
    <source>
        <dbReference type="ARBA" id="ARBA00009768"/>
    </source>
</evidence>
<dbReference type="PANTHER" id="PTHR19850">
    <property type="entry name" value="GUANINE NUCLEOTIDE-BINDING PROTEIN BETA G PROTEIN BETA"/>
    <property type="match status" value="1"/>
</dbReference>
<keyword evidence="2 5" id="KW-0853">WD repeat</keyword>
<keyword evidence="4" id="KW-0807">Transducer</keyword>
<dbReference type="PRINTS" id="PR00320">
    <property type="entry name" value="GPROTEINBRPT"/>
</dbReference>
<comment type="similarity">
    <text evidence="1">Belongs to the WD repeat G protein beta family.</text>
</comment>
<dbReference type="CDD" id="cd00200">
    <property type="entry name" value="WD40"/>
    <property type="match status" value="1"/>
</dbReference>
<dbReference type="InterPro" id="IPR020472">
    <property type="entry name" value="WD40_PAC1"/>
</dbReference>
<dbReference type="PRINTS" id="PR00319">
    <property type="entry name" value="GPROTEINB"/>
</dbReference>
<dbReference type="InterPro" id="IPR019775">
    <property type="entry name" value="WD40_repeat_CS"/>
</dbReference>
<dbReference type="PROSITE" id="PS50294">
    <property type="entry name" value="WD_REPEATS_REGION"/>
    <property type="match status" value="3"/>
</dbReference>
<dbReference type="PROSITE" id="PS50082">
    <property type="entry name" value="WD_REPEATS_2"/>
    <property type="match status" value="5"/>
</dbReference>
<dbReference type="EMBL" id="ML119111">
    <property type="protein sequence ID" value="RPB15875.1"/>
    <property type="molecule type" value="Genomic_DNA"/>
</dbReference>
<evidence type="ECO:0000256" key="4">
    <source>
        <dbReference type="ARBA" id="ARBA00023224"/>
    </source>
</evidence>
<keyword evidence="3" id="KW-0677">Repeat</keyword>
<dbReference type="InterPro" id="IPR016346">
    <property type="entry name" value="G-protein_beta_1-5"/>
</dbReference>
<dbReference type="AlphaFoldDB" id="A0A3N4LD18"/>
<name>A0A3N4LD18_9PEZI</name>
<dbReference type="InParanoid" id="A0A3N4LD18"/>
<dbReference type="PROSITE" id="PS00678">
    <property type="entry name" value="WD_REPEATS_1"/>
    <property type="match status" value="1"/>
</dbReference>
<feature type="repeat" description="WD" evidence="5">
    <location>
        <begin position="144"/>
        <end position="184"/>
    </location>
</feature>
<evidence type="ECO:0000313" key="7">
    <source>
        <dbReference type="EMBL" id="RPB15875.1"/>
    </source>
</evidence>
<keyword evidence="8" id="KW-1185">Reference proteome</keyword>
<dbReference type="FunFam" id="2.130.10.10:FF:000020">
    <property type="entry name" value="Guanine nucleotide-binding protein beta subunit"/>
    <property type="match status" value="1"/>
</dbReference>
<evidence type="ECO:0000256" key="2">
    <source>
        <dbReference type="ARBA" id="ARBA00022574"/>
    </source>
</evidence>
<feature type="repeat" description="WD" evidence="5">
    <location>
        <begin position="279"/>
        <end position="313"/>
    </location>
</feature>
<dbReference type="Proteomes" id="UP000277580">
    <property type="component" value="Unassembled WGS sequence"/>
</dbReference>
<dbReference type="InterPro" id="IPR001632">
    <property type="entry name" value="WD40_G-protein_beta-like"/>
</dbReference>
<feature type="repeat" description="WD" evidence="5">
    <location>
        <begin position="185"/>
        <end position="227"/>
    </location>
</feature>
<organism evidence="7 8">
    <name type="scientific">Morchella conica CCBAS932</name>
    <dbReference type="NCBI Taxonomy" id="1392247"/>
    <lineage>
        <taxon>Eukaryota</taxon>
        <taxon>Fungi</taxon>
        <taxon>Dikarya</taxon>
        <taxon>Ascomycota</taxon>
        <taxon>Pezizomycotina</taxon>
        <taxon>Pezizomycetes</taxon>
        <taxon>Pezizales</taxon>
        <taxon>Morchellaceae</taxon>
        <taxon>Morchella</taxon>
    </lineage>
</organism>
<dbReference type="STRING" id="1392247.A0A3N4LD18"/>
<gene>
    <name evidence="7" type="ORF">P167DRAFT_482218</name>
</gene>
<dbReference type="InterPro" id="IPR001680">
    <property type="entry name" value="WD40_rpt"/>
</dbReference>
<sequence>MSDIQDRIAAARREAEGLKAKIKIKKEELADADLRQLAKETLEPLPRTNMKVRKTLKGHLAKIYAMHWSTDRRHLVSASQDGKLIIWDAYTTNKVHAIPLRSSWVMTCAYAPSGNYVACGGLDNICSVYNLSSRDGPTRVARELSGHSGYLSCCRFINDRRILTSSGDMTCMLWDIDTGAKITEFSDHLGDVMSLSINPTNQNIFVSGACDAFAKLWDIRTGKAVQTFAGHESDINAVQFFPDGNAFGTGSDDATCRLFDIRADRELNTYSSDQILCGITSVAFSVSGRLLFAGYDDFECKVWDVLRGERVGTLTGHDNRVSCLGVSNDGISLCTGSWDSTVSLVVWSFPKMISNLYLA</sequence>
<evidence type="ECO:0000256" key="6">
    <source>
        <dbReference type="SAM" id="Coils"/>
    </source>
</evidence>
<accession>A0A3N4LD18</accession>
<feature type="coiled-coil region" evidence="6">
    <location>
        <begin position="1"/>
        <end position="35"/>
    </location>
</feature>
<protein>
    <submittedName>
        <fullName evidence="7">Guanine nucleotide-binding protein, beta subunit</fullName>
    </submittedName>
</protein>
<dbReference type="OrthoDB" id="10255630at2759"/>
<feature type="repeat" description="WD" evidence="5">
    <location>
        <begin position="56"/>
        <end position="97"/>
    </location>
</feature>
<dbReference type="SUPFAM" id="SSF50978">
    <property type="entry name" value="WD40 repeat-like"/>
    <property type="match status" value="1"/>
</dbReference>
<evidence type="ECO:0000256" key="5">
    <source>
        <dbReference type="PROSITE-ProRule" id="PRU00221"/>
    </source>
</evidence>
<evidence type="ECO:0000256" key="3">
    <source>
        <dbReference type="ARBA" id="ARBA00022737"/>
    </source>
</evidence>
<evidence type="ECO:0000313" key="8">
    <source>
        <dbReference type="Proteomes" id="UP000277580"/>
    </source>
</evidence>
<reference evidence="7 8" key="1">
    <citation type="journal article" date="2018" name="Nat. Ecol. Evol.">
        <title>Pezizomycetes genomes reveal the molecular basis of ectomycorrhizal truffle lifestyle.</title>
        <authorList>
            <person name="Murat C."/>
            <person name="Payen T."/>
            <person name="Noel B."/>
            <person name="Kuo A."/>
            <person name="Morin E."/>
            <person name="Chen J."/>
            <person name="Kohler A."/>
            <person name="Krizsan K."/>
            <person name="Balestrini R."/>
            <person name="Da Silva C."/>
            <person name="Montanini B."/>
            <person name="Hainaut M."/>
            <person name="Levati E."/>
            <person name="Barry K.W."/>
            <person name="Belfiori B."/>
            <person name="Cichocki N."/>
            <person name="Clum A."/>
            <person name="Dockter R.B."/>
            <person name="Fauchery L."/>
            <person name="Guy J."/>
            <person name="Iotti M."/>
            <person name="Le Tacon F."/>
            <person name="Lindquist E.A."/>
            <person name="Lipzen A."/>
            <person name="Malagnac F."/>
            <person name="Mello A."/>
            <person name="Molinier V."/>
            <person name="Miyauchi S."/>
            <person name="Poulain J."/>
            <person name="Riccioni C."/>
            <person name="Rubini A."/>
            <person name="Sitrit Y."/>
            <person name="Splivallo R."/>
            <person name="Traeger S."/>
            <person name="Wang M."/>
            <person name="Zifcakova L."/>
            <person name="Wipf D."/>
            <person name="Zambonelli A."/>
            <person name="Paolocci F."/>
            <person name="Nowrousian M."/>
            <person name="Ottonello S."/>
            <person name="Baldrian P."/>
            <person name="Spatafora J.W."/>
            <person name="Henrissat B."/>
            <person name="Nagy L.G."/>
            <person name="Aury J.M."/>
            <person name="Wincker P."/>
            <person name="Grigoriev I.V."/>
            <person name="Bonfante P."/>
            <person name="Martin F.M."/>
        </authorList>
    </citation>
    <scope>NUCLEOTIDE SEQUENCE [LARGE SCALE GENOMIC DNA]</scope>
    <source>
        <strain evidence="7 8">CCBAS932</strain>
    </source>
</reference>
<dbReference type="Pfam" id="PF25391">
    <property type="entry name" value="WD40_Gbeta"/>
    <property type="match status" value="1"/>
</dbReference>
<dbReference type="InterPro" id="IPR015943">
    <property type="entry name" value="WD40/YVTN_repeat-like_dom_sf"/>
</dbReference>
<proteinExistence type="inferred from homology"/>
<dbReference type="PIRSF" id="PIRSF002394">
    <property type="entry name" value="GN-bd_beta"/>
    <property type="match status" value="1"/>
</dbReference>
<dbReference type="FunCoup" id="A0A3N4LD18">
    <property type="interactions" value="443"/>
</dbReference>